<dbReference type="EMBL" id="GBXM01089316">
    <property type="protein sequence ID" value="JAH19261.1"/>
    <property type="molecule type" value="Transcribed_RNA"/>
</dbReference>
<sequence>MIIIIILLFSKGQ</sequence>
<accession>A0A0E9QQQ9</accession>
<evidence type="ECO:0000313" key="1">
    <source>
        <dbReference type="EMBL" id="JAH19261.1"/>
    </source>
</evidence>
<reference evidence="1" key="2">
    <citation type="journal article" date="2015" name="Fish Shellfish Immunol.">
        <title>Early steps in the European eel (Anguilla anguilla)-Vibrio vulnificus interaction in the gills: Role of the RtxA13 toxin.</title>
        <authorList>
            <person name="Callol A."/>
            <person name="Pajuelo D."/>
            <person name="Ebbesson L."/>
            <person name="Teles M."/>
            <person name="MacKenzie S."/>
            <person name="Amaro C."/>
        </authorList>
    </citation>
    <scope>NUCLEOTIDE SEQUENCE</scope>
</reference>
<reference evidence="1" key="1">
    <citation type="submission" date="2014-11" db="EMBL/GenBank/DDBJ databases">
        <authorList>
            <person name="Amaro Gonzalez C."/>
        </authorList>
    </citation>
    <scope>NUCLEOTIDE SEQUENCE</scope>
</reference>
<protein>
    <submittedName>
        <fullName evidence="1">Uncharacterized protein</fullName>
    </submittedName>
</protein>
<name>A0A0E9QQQ9_ANGAN</name>
<proteinExistence type="predicted"/>
<organism evidence="1">
    <name type="scientific">Anguilla anguilla</name>
    <name type="common">European freshwater eel</name>
    <name type="synonym">Muraena anguilla</name>
    <dbReference type="NCBI Taxonomy" id="7936"/>
    <lineage>
        <taxon>Eukaryota</taxon>
        <taxon>Metazoa</taxon>
        <taxon>Chordata</taxon>
        <taxon>Craniata</taxon>
        <taxon>Vertebrata</taxon>
        <taxon>Euteleostomi</taxon>
        <taxon>Actinopterygii</taxon>
        <taxon>Neopterygii</taxon>
        <taxon>Teleostei</taxon>
        <taxon>Anguilliformes</taxon>
        <taxon>Anguillidae</taxon>
        <taxon>Anguilla</taxon>
    </lineage>
</organism>